<organism evidence="3 4">
    <name type="scientific">Pomacea canaliculata</name>
    <name type="common">Golden apple snail</name>
    <dbReference type="NCBI Taxonomy" id="400727"/>
    <lineage>
        <taxon>Eukaryota</taxon>
        <taxon>Metazoa</taxon>
        <taxon>Spiralia</taxon>
        <taxon>Lophotrochozoa</taxon>
        <taxon>Mollusca</taxon>
        <taxon>Gastropoda</taxon>
        <taxon>Caenogastropoda</taxon>
        <taxon>Architaenioglossa</taxon>
        <taxon>Ampullarioidea</taxon>
        <taxon>Ampullariidae</taxon>
        <taxon>Pomacea</taxon>
    </lineage>
</organism>
<dbReference type="STRING" id="400727.A0A2T7NGX5"/>
<comment type="similarity">
    <text evidence="1">Belongs to the EMC8/EMC9 family.</text>
</comment>
<comment type="caution">
    <text evidence="3">The sequence shown here is derived from an EMBL/GenBank/DDBJ whole genome shotgun (WGS) entry which is preliminary data.</text>
</comment>
<dbReference type="AlphaFoldDB" id="A0A2T7NGX5"/>
<dbReference type="CDD" id="cd08060">
    <property type="entry name" value="MPN_UPF0172"/>
    <property type="match status" value="1"/>
</dbReference>
<evidence type="ECO:0000313" key="3">
    <source>
        <dbReference type="EMBL" id="PVD20408.1"/>
    </source>
</evidence>
<dbReference type="EMBL" id="PZQS01000012">
    <property type="protein sequence ID" value="PVD20408.1"/>
    <property type="molecule type" value="Genomic_DNA"/>
</dbReference>
<proteinExistence type="inferred from homology"/>
<name>A0A2T7NGX5_POMCA</name>
<protein>
    <recommendedName>
        <fullName evidence="2">MPN domain-containing protein</fullName>
    </recommendedName>
</protein>
<dbReference type="PANTHER" id="PTHR12941:SF10">
    <property type="entry name" value="ER MEMBRANE PROTEIN COMPLEX SUBUNIT 8_9 HOMOLOG"/>
    <property type="match status" value="1"/>
</dbReference>
<dbReference type="InterPro" id="IPR005366">
    <property type="entry name" value="EMC8/9"/>
</dbReference>
<dbReference type="Proteomes" id="UP000245119">
    <property type="component" value="Linkage Group LG12"/>
</dbReference>
<dbReference type="PANTHER" id="PTHR12941">
    <property type="entry name" value="ER MEMBRANE PROTEIN COMPLEX"/>
    <property type="match status" value="1"/>
</dbReference>
<dbReference type="PROSITE" id="PS50249">
    <property type="entry name" value="MPN"/>
    <property type="match status" value="1"/>
</dbReference>
<keyword evidence="4" id="KW-1185">Reference proteome</keyword>
<evidence type="ECO:0000259" key="2">
    <source>
        <dbReference type="PROSITE" id="PS50249"/>
    </source>
</evidence>
<dbReference type="OrthoDB" id="194468at2759"/>
<dbReference type="GO" id="GO:0072546">
    <property type="term" value="C:EMC complex"/>
    <property type="evidence" value="ECO:0007669"/>
    <property type="project" value="InterPro"/>
</dbReference>
<dbReference type="Pfam" id="PF03665">
    <property type="entry name" value="UPF0172"/>
    <property type="match status" value="1"/>
</dbReference>
<evidence type="ECO:0000256" key="1">
    <source>
        <dbReference type="ARBA" id="ARBA00007461"/>
    </source>
</evidence>
<reference evidence="3 4" key="1">
    <citation type="submission" date="2018-04" db="EMBL/GenBank/DDBJ databases">
        <title>The genome of golden apple snail Pomacea canaliculata provides insight into stress tolerance and invasive adaptation.</title>
        <authorList>
            <person name="Liu C."/>
            <person name="Liu B."/>
            <person name="Ren Y."/>
            <person name="Zhang Y."/>
            <person name="Wang H."/>
            <person name="Li S."/>
            <person name="Jiang F."/>
            <person name="Yin L."/>
            <person name="Zhang G."/>
            <person name="Qian W."/>
            <person name="Fan W."/>
        </authorList>
    </citation>
    <scope>NUCLEOTIDE SEQUENCE [LARGE SCALE GENOMIC DNA]</scope>
    <source>
        <strain evidence="3">SZHN2017</strain>
        <tissue evidence="3">Muscle</tissue>
    </source>
</reference>
<dbReference type="OMA" id="PHCAING"/>
<evidence type="ECO:0000313" key="4">
    <source>
        <dbReference type="Proteomes" id="UP000245119"/>
    </source>
</evidence>
<dbReference type="InterPro" id="IPR037518">
    <property type="entry name" value="MPN"/>
</dbReference>
<accession>A0A2T7NGX5</accession>
<sequence>MADVAVGVQAYCKLLLHSAKYPHCAVNGVLLAEEGKCKDQKVVRFVDCIPLFHLSLGLAPMLEIALLQIDSYCKSKGYIIAGYYQANENIDDNQLNHVAKTVGKKIQEYFSNACIFMIDNRQVNPDPVSEVYRIYSLKDTSWKEHDKSKRTVEEETIRTATELLKSGAHRKLLDFDNHLDNVKNDWRNPELSDLISRCT</sequence>
<feature type="domain" description="MPN" evidence="2">
    <location>
        <begin position="4"/>
        <end position="138"/>
    </location>
</feature>
<gene>
    <name evidence="3" type="ORF">C0Q70_18562</name>
</gene>